<sequence>MVIDVICHFLRVLYLNKVQTITVFQTDVIDPETNEILAGEITLDKYEVKIVKVSC</sequence>
<gene>
    <name evidence="1" type="ORF">GCM10007096_34120</name>
</gene>
<keyword evidence="2" id="KW-1185">Reference proteome</keyword>
<accession>A0A8J2ZYT5</accession>
<reference evidence="1" key="1">
    <citation type="journal article" date="2014" name="Int. J. Syst. Evol. Microbiol.">
        <title>Complete genome sequence of Corynebacterium casei LMG S-19264T (=DSM 44701T), isolated from a smear-ripened cheese.</title>
        <authorList>
            <consortium name="US DOE Joint Genome Institute (JGI-PGF)"/>
            <person name="Walter F."/>
            <person name="Albersmeier A."/>
            <person name="Kalinowski J."/>
            <person name="Ruckert C."/>
        </authorList>
    </citation>
    <scope>NUCLEOTIDE SEQUENCE</scope>
    <source>
        <strain evidence="1">CGMCC 1.12777</strain>
    </source>
</reference>
<dbReference type="Proteomes" id="UP000656813">
    <property type="component" value="Unassembled WGS sequence"/>
</dbReference>
<proteinExistence type="predicted"/>
<reference evidence="1" key="2">
    <citation type="submission" date="2020-09" db="EMBL/GenBank/DDBJ databases">
        <authorList>
            <person name="Sun Q."/>
            <person name="Zhou Y."/>
        </authorList>
    </citation>
    <scope>NUCLEOTIDE SEQUENCE</scope>
    <source>
        <strain evidence="1">CGMCC 1.12777</strain>
    </source>
</reference>
<dbReference type="EMBL" id="BMFV01000032">
    <property type="protein sequence ID" value="GGH86430.1"/>
    <property type="molecule type" value="Genomic_DNA"/>
</dbReference>
<evidence type="ECO:0000313" key="2">
    <source>
        <dbReference type="Proteomes" id="UP000656813"/>
    </source>
</evidence>
<dbReference type="AlphaFoldDB" id="A0A8J2ZYT5"/>
<dbReference type="InterPro" id="IPR013780">
    <property type="entry name" value="Glyco_hydro_b"/>
</dbReference>
<dbReference type="Gene3D" id="2.60.40.1180">
    <property type="entry name" value="Golgi alpha-mannosidase II"/>
    <property type="match status" value="1"/>
</dbReference>
<organism evidence="1 2">
    <name type="scientific">Pullulanibacillus pueri</name>
    <dbReference type="NCBI Taxonomy" id="1437324"/>
    <lineage>
        <taxon>Bacteria</taxon>
        <taxon>Bacillati</taxon>
        <taxon>Bacillota</taxon>
        <taxon>Bacilli</taxon>
        <taxon>Bacillales</taxon>
        <taxon>Sporolactobacillaceae</taxon>
        <taxon>Pullulanibacillus</taxon>
    </lineage>
</organism>
<name>A0A8J2ZYT5_9BACL</name>
<protein>
    <submittedName>
        <fullName evidence="1">Uncharacterized protein</fullName>
    </submittedName>
</protein>
<comment type="caution">
    <text evidence="1">The sequence shown here is derived from an EMBL/GenBank/DDBJ whole genome shotgun (WGS) entry which is preliminary data.</text>
</comment>
<evidence type="ECO:0000313" key="1">
    <source>
        <dbReference type="EMBL" id="GGH86430.1"/>
    </source>
</evidence>